<keyword evidence="11" id="KW-1185">Reference proteome</keyword>
<keyword evidence="3" id="KW-0813">Transport</keyword>
<dbReference type="InterPro" id="IPR003593">
    <property type="entry name" value="AAA+_ATPase"/>
</dbReference>
<dbReference type="InterPro" id="IPR015856">
    <property type="entry name" value="ABC_transpr_CbiO/EcfA_su"/>
</dbReference>
<keyword evidence="8" id="KW-0472">Membrane</keyword>
<dbReference type="RefSeq" id="WP_406581551.1">
    <property type="nucleotide sequence ID" value="NZ_JBJHQH010000012.1"/>
</dbReference>
<dbReference type="Pfam" id="PF00005">
    <property type="entry name" value="ABC_tran"/>
    <property type="match status" value="1"/>
</dbReference>
<evidence type="ECO:0000256" key="7">
    <source>
        <dbReference type="ARBA" id="ARBA00022967"/>
    </source>
</evidence>
<dbReference type="Gene3D" id="3.40.50.300">
    <property type="entry name" value="P-loop containing nucleotide triphosphate hydrolases"/>
    <property type="match status" value="1"/>
</dbReference>
<evidence type="ECO:0000256" key="1">
    <source>
        <dbReference type="ARBA" id="ARBA00004202"/>
    </source>
</evidence>
<keyword evidence="6 10" id="KW-0067">ATP-binding</keyword>
<dbReference type="GO" id="GO:0005524">
    <property type="term" value="F:ATP binding"/>
    <property type="evidence" value="ECO:0007669"/>
    <property type="project" value="UniProtKB-KW"/>
</dbReference>
<evidence type="ECO:0000256" key="8">
    <source>
        <dbReference type="ARBA" id="ARBA00023136"/>
    </source>
</evidence>
<evidence type="ECO:0000313" key="10">
    <source>
        <dbReference type="EMBL" id="MFK9092993.1"/>
    </source>
</evidence>
<dbReference type="CDD" id="cd03225">
    <property type="entry name" value="ABC_cobalt_CbiO_domain1"/>
    <property type="match status" value="1"/>
</dbReference>
<evidence type="ECO:0000256" key="2">
    <source>
        <dbReference type="ARBA" id="ARBA00005417"/>
    </source>
</evidence>
<sequence>MSSIIEMKNVSYRYPVGDGNVLKNISLTIEKGSFTAIVGNNSSGKTTLCNTIRGFIPHFYKGNIEGDVVVDGKNMADYQLGQLGEKIGYVFQNPFIQISGVKDTVFDEVAYGLENLGVEENEIRNRVEDILKLVKIEHLRDKKPFELSGGQRQRVALASIIVMDPDILVIDEPTSQLDPIGTEQVFDIIRLMKEKGKTILLVEHKMDLIAEYADNIIVLNQGEIVLQGPAREVFANHDYAKYNIQYPHVTEIALQLQESGIPLKFVPIRDKELAESIAWELVKEAVPCHT</sequence>
<dbReference type="SUPFAM" id="SSF52540">
    <property type="entry name" value="P-loop containing nucleoside triphosphate hydrolases"/>
    <property type="match status" value="1"/>
</dbReference>
<dbReference type="SMART" id="SM00382">
    <property type="entry name" value="AAA"/>
    <property type="match status" value="1"/>
</dbReference>
<evidence type="ECO:0000259" key="9">
    <source>
        <dbReference type="PROSITE" id="PS50893"/>
    </source>
</evidence>
<reference evidence="10 11" key="1">
    <citation type="submission" date="2024-11" db="EMBL/GenBank/DDBJ databases">
        <authorList>
            <person name="Lucas J.A."/>
        </authorList>
    </citation>
    <scope>NUCLEOTIDE SEQUENCE [LARGE SCALE GENOMIC DNA]</scope>
    <source>
        <strain evidence="10 11">Z 5.4</strain>
    </source>
</reference>
<dbReference type="InterPro" id="IPR027417">
    <property type="entry name" value="P-loop_NTPase"/>
</dbReference>
<keyword evidence="7" id="KW-1278">Translocase</keyword>
<dbReference type="Proteomes" id="UP001623041">
    <property type="component" value="Unassembled WGS sequence"/>
</dbReference>
<comment type="similarity">
    <text evidence="2">Belongs to the ABC transporter superfamily.</text>
</comment>
<evidence type="ECO:0000256" key="5">
    <source>
        <dbReference type="ARBA" id="ARBA00022741"/>
    </source>
</evidence>
<dbReference type="PROSITE" id="PS50893">
    <property type="entry name" value="ABC_TRANSPORTER_2"/>
    <property type="match status" value="1"/>
</dbReference>
<accession>A0ABW8RI66</accession>
<dbReference type="EMBL" id="JBJHQH010000012">
    <property type="protein sequence ID" value="MFK9092993.1"/>
    <property type="molecule type" value="Genomic_DNA"/>
</dbReference>
<dbReference type="PROSITE" id="PS00211">
    <property type="entry name" value="ABC_TRANSPORTER_1"/>
    <property type="match status" value="1"/>
</dbReference>
<dbReference type="InterPro" id="IPR017871">
    <property type="entry name" value="ABC_transporter-like_CS"/>
</dbReference>
<evidence type="ECO:0000256" key="6">
    <source>
        <dbReference type="ARBA" id="ARBA00022840"/>
    </source>
</evidence>
<keyword evidence="5" id="KW-0547">Nucleotide-binding</keyword>
<feature type="domain" description="ABC transporter" evidence="9">
    <location>
        <begin position="5"/>
        <end position="246"/>
    </location>
</feature>
<dbReference type="PANTHER" id="PTHR43553">
    <property type="entry name" value="HEAVY METAL TRANSPORTER"/>
    <property type="match status" value="1"/>
</dbReference>
<proteinExistence type="inferred from homology"/>
<organism evidence="10 11">
    <name type="scientific">Bacillus salipaludis</name>
    <dbReference type="NCBI Taxonomy" id="2547811"/>
    <lineage>
        <taxon>Bacteria</taxon>
        <taxon>Bacillati</taxon>
        <taxon>Bacillota</taxon>
        <taxon>Bacilli</taxon>
        <taxon>Bacillales</taxon>
        <taxon>Bacillaceae</taxon>
        <taxon>Bacillus</taxon>
    </lineage>
</organism>
<protein>
    <submittedName>
        <fullName evidence="10">Energy-coupling factor ABC transporter ATP-binding protein</fullName>
    </submittedName>
</protein>
<comment type="subcellular location">
    <subcellularLocation>
        <location evidence="1">Cell membrane</location>
        <topology evidence="1">Peripheral membrane protein</topology>
    </subcellularLocation>
</comment>
<keyword evidence="4" id="KW-1003">Cell membrane</keyword>
<comment type="caution">
    <text evidence="10">The sequence shown here is derived from an EMBL/GenBank/DDBJ whole genome shotgun (WGS) entry which is preliminary data.</text>
</comment>
<dbReference type="InterPro" id="IPR003439">
    <property type="entry name" value="ABC_transporter-like_ATP-bd"/>
</dbReference>
<evidence type="ECO:0000256" key="4">
    <source>
        <dbReference type="ARBA" id="ARBA00022475"/>
    </source>
</evidence>
<dbReference type="InterPro" id="IPR050095">
    <property type="entry name" value="ECF_ABC_transporter_ATP-bd"/>
</dbReference>
<evidence type="ECO:0000313" key="11">
    <source>
        <dbReference type="Proteomes" id="UP001623041"/>
    </source>
</evidence>
<evidence type="ECO:0000256" key="3">
    <source>
        <dbReference type="ARBA" id="ARBA00022448"/>
    </source>
</evidence>
<name>A0ABW8RI66_9BACI</name>
<gene>
    <name evidence="10" type="ORF">ACJEBI_16085</name>
</gene>